<organism evidence="3 4">
    <name type="scientific">Portunus trituberculatus</name>
    <name type="common">Swimming crab</name>
    <name type="synonym">Neptunus trituberculatus</name>
    <dbReference type="NCBI Taxonomy" id="210409"/>
    <lineage>
        <taxon>Eukaryota</taxon>
        <taxon>Metazoa</taxon>
        <taxon>Ecdysozoa</taxon>
        <taxon>Arthropoda</taxon>
        <taxon>Crustacea</taxon>
        <taxon>Multicrustacea</taxon>
        <taxon>Malacostraca</taxon>
        <taxon>Eumalacostraca</taxon>
        <taxon>Eucarida</taxon>
        <taxon>Decapoda</taxon>
        <taxon>Pleocyemata</taxon>
        <taxon>Brachyura</taxon>
        <taxon>Eubrachyura</taxon>
        <taxon>Portunoidea</taxon>
        <taxon>Portunidae</taxon>
        <taxon>Portuninae</taxon>
        <taxon>Portunus</taxon>
    </lineage>
</organism>
<dbReference type="Proteomes" id="UP000324222">
    <property type="component" value="Unassembled WGS sequence"/>
</dbReference>
<proteinExistence type="predicted"/>
<protein>
    <submittedName>
        <fullName evidence="3">Uncharacterized protein</fullName>
    </submittedName>
</protein>
<feature type="compositionally biased region" description="Polar residues" evidence="1">
    <location>
        <begin position="42"/>
        <end position="51"/>
    </location>
</feature>
<keyword evidence="2" id="KW-1133">Transmembrane helix</keyword>
<name>A0A5B7E6Y3_PORTR</name>
<feature type="transmembrane region" description="Helical" evidence="2">
    <location>
        <begin position="6"/>
        <end position="24"/>
    </location>
</feature>
<evidence type="ECO:0000313" key="3">
    <source>
        <dbReference type="EMBL" id="MPC29097.1"/>
    </source>
</evidence>
<keyword evidence="2" id="KW-0472">Membrane</keyword>
<accession>A0A5B7E6Y3</accession>
<dbReference type="EMBL" id="VSRR010002014">
    <property type="protein sequence ID" value="MPC29097.1"/>
    <property type="molecule type" value="Genomic_DNA"/>
</dbReference>
<sequence>MDDYNNYLAGLMLAIVAVMVNPLLKRLPDILDGQSATVRTRSNVRKTITPTSHRKSRSSSLAPAVISSARWVSNTFNSYGNSSEDVRSKLSFTIPDTGSTRKGERRTLSKFSDNVSWTRPSM</sequence>
<comment type="caution">
    <text evidence="3">The sequence shown here is derived from an EMBL/GenBank/DDBJ whole genome shotgun (WGS) entry which is preliminary data.</text>
</comment>
<evidence type="ECO:0000256" key="1">
    <source>
        <dbReference type="SAM" id="MobiDB-lite"/>
    </source>
</evidence>
<feature type="region of interest" description="Disordered" evidence="1">
    <location>
        <begin position="42"/>
        <end position="62"/>
    </location>
</feature>
<keyword evidence="4" id="KW-1185">Reference proteome</keyword>
<evidence type="ECO:0000256" key="2">
    <source>
        <dbReference type="SAM" id="Phobius"/>
    </source>
</evidence>
<keyword evidence="2" id="KW-0812">Transmembrane</keyword>
<reference evidence="3 4" key="1">
    <citation type="submission" date="2019-05" db="EMBL/GenBank/DDBJ databases">
        <title>Another draft genome of Portunus trituberculatus and its Hox gene families provides insights of decapod evolution.</title>
        <authorList>
            <person name="Jeong J.-H."/>
            <person name="Song I."/>
            <person name="Kim S."/>
            <person name="Choi T."/>
            <person name="Kim D."/>
            <person name="Ryu S."/>
            <person name="Kim W."/>
        </authorList>
    </citation>
    <scope>NUCLEOTIDE SEQUENCE [LARGE SCALE GENOMIC DNA]</scope>
    <source>
        <tissue evidence="3">Muscle</tissue>
    </source>
</reference>
<evidence type="ECO:0000313" key="4">
    <source>
        <dbReference type="Proteomes" id="UP000324222"/>
    </source>
</evidence>
<dbReference type="AlphaFoldDB" id="A0A5B7E6Y3"/>
<gene>
    <name evidence="3" type="ORF">E2C01_022315</name>
</gene>